<protein>
    <submittedName>
        <fullName evidence="2">Uncharacterized protein</fullName>
    </submittedName>
</protein>
<dbReference type="AlphaFoldDB" id="A0A3B7MDG7"/>
<sequence length="104" mass="11510">MFSMQFWRRSLVATIALSWLAVFSWAPLAHSQTHGTLQVGATVIKTCQVSRPAQPASLRNGNYSLQTDCLPVMQTSPVGQVVPLPPEWGLVDDARPTLMRLITY</sequence>
<dbReference type="Proteomes" id="UP000261812">
    <property type="component" value="Chromosome"/>
</dbReference>
<organism evidence="2 3">
    <name type="scientific">Thermosynechococcus sichuanensis E542</name>
    <dbReference type="NCBI Taxonomy" id="2016101"/>
    <lineage>
        <taxon>Bacteria</taxon>
        <taxon>Bacillati</taxon>
        <taxon>Cyanobacteriota</taxon>
        <taxon>Cyanophyceae</taxon>
        <taxon>Acaryochloridales</taxon>
        <taxon>Thermosynechococcaceae</taxon>
        <taxon>Thermosynechococcus</taxon>
        <taxon>Thermosynechococcus sichuanensis</taxon>
    </lineage>
</organism>
<feature type="chain" id="PRO_5017620438" evidence="1">
    <location>
        <begin position="32"/>
        <end position="104"/>
    </location>
</feature>
<keyword evidence="3" id="KW-1185">Reference proteome</keyword>
<keyword evidence="1" id="KW-0732">Signal</keyword>
<dbReference type="RefSeq" id="WP_181496802.1">
    <property type="nucleotide sequence ID" value="NZ_CP032152.1"/>
</dbReference>
<accession>A0A3B7MDG7</accession>
<evidence type="ECO:0000313" key="3">
    <source>
        <dbReference type="Proteomes" id="UP000261812"/>
    </source>
</evidence>
<name>A0A3B7MDG7_9CYAN</name>
<gene>
    <name evidence="2" type="ORF">D3A95_06545</name>
</gene>
<feature type="signal peptide" evidence="1">
    <location>
        <begin position="1"/>
        <end position="31"/>
    </location>
</feature>
<reference evidence="3" key="1">
    <citation type="submission" date="2018-09" db="EMBL/GenBank/DDBJ databases">
        <title>Complete genome sequence of thermophilic cyanobacteria strain Thermosynechococcus elongatus PKUAC-SCTE542.</title>
        <authorList>
            <person name="Liang Y."/>
            <person name="Tang J."/>
            <person name="Daroch M."/>
        </authorList>
    </citation>
    <scope>NUCLEOTIDE SEQUENCE [LARGE SCALE GENOMIC DNA]</scope>
    <source>
        <strain evidence="3">E542</strain>
    </source>
</reference>
<evidence type="ECO:0000313" key="2">
    <source>
        <dbReference type="EMBL" id="AXY67912.1"/>
    </source>
</evidence>
<evidence type="ECO:0000256" key="1">
    <source>
        <dbReference type="SAM" id="SignalP"/>
    </source>
</evidence>
<dbReference type="KEGG" id="tsq:D3A95_06545"/>
<dbReference type="EMBL" id="CP032152">
    <property type="protein sequence ID" value="AXY67912.1"/>
    <property type="molecule type" value="Genomic_DNA"/>
</dbReference>
<proteinExistence type="predicted"/>